<keyword evidence="3" id="KW-0812">Transmembrane</keyword>
<organism evidence="7 8">
    <name type="scientific">Pseudomonas brassicacearum subsp. neoaurantiaca</name>
    <dbReference type="NCBI Taxonomy" id="494916"/>
    <lineage>
        <taxon>Bacteria</taxon>
        <taxon>Pseudomonadati</taxon>
        <taxon>Pseudomonadota</taxon>
        <taxon>Gammaproteobacteria</taxon>
        <taxon>Pseudomonadales</taxon>
        <taxon>Pseudomonadaceae</taxon>
        <taxon>Pseudomonas</taxon>
    </lineage>
</organism>
<evidence type="ECO:0000313" key="7">
    <source>
        <dbReference type="EMBL" id="MBA1376440.1"/>
    </source>
</evidence>
<dbReference type="CDD" id="cd12913">
    <property type="entry name" value="PDC1_MCP_like"/>
    <property type="match status" value="1"/>
</dbReference>
<reference evidence="7 8" key="1">
    <citation type="submission" date="2019-06" db="EMBL/GenBank/DDBJ databases">
        <title>Analysis of the biodiversity of Brassica napus bacterial endophytes for the selection of potential efficient biofertilizers for rapeseed crops.</title>
        <authorList>
            <person name="Jimenez-Gomez A."/>
            <person name="Saati-Santamaria Z."/>
            <person name="Menendez E."/>
            <person name="Rivas R."/>
            <person name="Mateos P.F."/>
            <person name="Velazquez E."/>
            <person name="Garcia-Fraile P."/>
        </authorList>
    </citation>
    <scope>NUCLEOTIDE SEQUENCE [LARGE SCALE GENOMIC DNA]</scope>
    <source>
        <strain evidence="7 8">CDVBN10</strain>
    </source>
</reference>
<comment type="subcellular location">
    <subcellularLocation>
        <location evidence="1">Cell membrane</location>
        <topology evidence="1">Multi-pass membrane protein</topology>
    </subcellularLocation>
</comment>
<dbReference type="InterPro" id="IPR033479">
    <property type="entry name" value="dCache_1"/>
</dbReference>
<comment type="caution">
    <text evidence="7">The sequence shown here is derived from an EMBL/GenBank/DDBJ whole genome shotgun (WGS) entry which is preliminary data.</text>
</comment>
<dbReference type="Proteomes" id="UP000572407">
    <property type="component" value="Unassembled WGS sequence"/>
</dbReference>
<dbReference type="GO" id="GO:0005886">
    <property type="term" value="C:plasma membrane"/>
    <property type="evidence" value="ECO:0007669"/>
    <property type="project" value="UniProtKB-SubCell"/>
</dbReference>
<dbReference type="Pfam" id="PF02743">
    <property type="entry name" value="dCache_1"/>
    <property type="match status" value="1"/>
</dbReference>
<gene>
    <name evidence="7" type="ORF">FHK92_01130</name>
</gene>
<evidence type="ECO:0000256" key="1">
    <source>
        <dbReference type="ARBA" id="ARBA00004651"/>
    </source>
</evidence>
<keyword evidence="2" id="KW-1003">Cell membrane</keyword>
<protein>
    <submittedName>
        <fullName evidence="7">Histidine kinase</fullName>
    </submittedName>
</protein>
<evidence type="ECO:0000256" key="5">
    <source>
        <dbReference type="ARBA" id="ARBA00023136"/>
    </source>
</evidence>
<keyword evidence="4" id="KW-1133">Transmembrane helix</keyword>
<evidence type="ECO:0000256" key="2">
    <source>
        <dbReference type="ARBA" id="ARBA00022475"/>
    </source>
</evidence>
<name>A0A7V8RID3_9PSED</name>
<dbReference type="GO" id="GO:0016301">
    <property type="term" value="F:kinase activity"/>
    <property type="evidence" value="ECO:0007669"/>
    <property type="project" value="UniProtKB-KW"/>
</dbReference>
<dbReference type="RefSeq" id="WP_181286403.1">
    <property type="nucleotide sequence ID" value="NZ_VDLV01000001.1"/>
</dbReference>
<evidence type="ECO:0000256" key="4">
    <source>
        <dbReference type="ARBA" id="ARBA00022989"/>
    </source>
</evidence>
<keyword evidence="5" id="KW-0472">Membrane</keyword>
<dbReference type="EMBL" id="VDLV01000001">
    <property type="protein sequence ID" value="MBA1376440.1"/>
    <property type="molecule type" value="Genomic_DNA"/>
</dbReference>
<proteinExistence type="predicted"/>
<dbReference type="Gene3D" id="3.30.450.20">
    <property type="entry name" value="PAS domain"/>
    <property type="match status" value="1"/>
</dbReference>
<keyword evidence="7" id="KW-0418">Kinase</keyword>
<dbReference type="AlphaFoldDB" id="A0A7V8RID3"/>
<feature type="domain" description="Cache" evidence="6">
    <location>
        <begin position="116"/>
        <end position="224"/>
    </location>
</feature>
<evidence type="ECO:0000259" key="6">
    <source>
        <dbReference type="Pfam" id="PF02743"/>
    </source>
</evidence>
<sequence>MANEMSAHELTQCAALINASISNVFKGLEALGAQVSSIWEQQRCKAKQPDQGDLKPLLAVVRQILDSESLKFHGAGVVFAPGELKDCEMHLQWWCRTQKEAIQPLKLNLNSRSDRFYDYLHMPWYTRPQQTRRPSIEGPFVDLYGTEQYIVAFSLPIFFDDRFIGVAAADISLHSLEPLLVRSLMRISNEALLLNAEGRVLAANTSSWLAGDLIRDSLNQDKEHSRVLSLIDTSSYWSVVERPAPRI</sequence>
<evidence type="ECO:0000313" key="8">
    <source>
        <dbReference type="Proteomes" id="UP000572407"/>
    </source>
</evidence>
<evidence type="ECO:0000256" key="3">
    <source>
        <dbReference type="ARBA" id="ARBA00022692"/>
    </source>
</evidence>
<accession>A0A7V8RID3</accession>
<keyword evidence="7" id="KW-0808">Transferase</keyword>